<sequence>MNKLSLLLLFAFSLSTAGVATAQNRPKGNLKRAFKHESGAGAGKNNKAQFRRENIRPVIDLNPHSLEKFKTAKANKHYRFGKGH</sequence>
<feature type="chain" id="PRO_5045785295" evidence="1">
    <location>
        <begin position="23"/>
        <end position="84"/>
    </location>
</feature>
<evidence type="ECO:0000313" key="3">
    <source>
        <dbReference type="Proteomes" id="UP001501469"/>
    </source>
</evidence>
<name>A0ABP7U403_9BACT</name>
<keyword evidence="3" id="KW-1185">Reference proteome</keyword>
<dbReference type="RefSeq" id="WP_345053630.1">
    <property type="nucleotide sequence ID" value="NZ_BAABDK010000016.1"/>
</dbReference>
<evidence type="ECO:0000256" key="1">
    <source>
        <dbReference type="SAM" id="SignalP"/>
    </source>
</evidence>
<evidence type="ECO:0000313" key="2">
    <source>
        <dbReference type="EMBL" id="GAA4035406.1"/>
    </source>
</evidence>
<proteinExistence type="predicted"/>
<keyword evidence="1" id="KW-0732">Signal</keyword>
<accession>A0ABP7U403</accession>
<organism evidence="2 3">
    <name type="scientific">Hymenobacter glaciei</name>
    <dbReference type="NCBI Taxonomy" id="877209"/>
    <lineage>
        <taxon>Bacteria</taxon>
        <taxon>Pseudomonadati</taxon>
        <taxon>Bacteroidota</taxon>
        <taxon>Cytophagia</taxon>
        <taxon>Cytophagales</taxon>
        <taxon>Hymenobacteraceae</taxon>
        <taxon>Hymenobacter</taxon>
    </lineage>
</organism>
<reference evidence="3" key="1">
    <citation type="journal article" date="2019" name="Int. J. Syst. Evol. Microbiol.">
        <title>The Global Catalogue of Microorganisms (GCM) 10K type strain sequencing project: providing services to taxonomists for standard genome sequencing and annotation.</title>
        <authorList>
            <consortium name="The Broad Institute Genomics Platform"/>
            <consortium name="The Broad Institute Genome Sequencing Center for Infectious Disease"/>
            <person name="Wu L."/>
            <person name="Ma J."/>
        </authorList>
    </citation>
    <scope>NUCLEOTIDE SEQUENCE [LARGE SCALE GENOMIC DNA]</scope>
    <source>
        <strain evidence="3">JCM 17225</strain>
    </source>
</reference>
<feature type="signal peptide" evidence="1">
    <location>
        <begin position="1"/>
        <end position="22"/>
    </location>
</feature>
<gene>
    <name evidence="2" type="ORF">GCM10022409_20090</name>
</gene>
<dbReference type="Proteomes" id="UP001501469">
    <property type="component" value="Unassembled WGS sequence"/>
</dbReference>
<dbReference type="EMBL" id="BAABDK010000016">
    <property type="protein sequence ID" value="GAA4035406.1"/>
    <property type="molecule type" value="Genomic_DNA"/>
</dbReference>
<protein>
    <submittedName>
        <fullName evidence="2">Uncharacterized protein</fullName>
    </submittedName>
</protein>
<comment type="caution">
    <text evidence="2">The sequence shown here is derived from an EMBL/GenBank/DDBJ whole genome shotgun (WGS) entry which is preliminary data.</text>
</comment>